<protein>
    <recommendedName>
        <fullName evidence="3">RNase H type-1 domain-containing protein</fullName>
    </recommendedName>
</protein>
<dbReference type="EMBL" id="JACEIK010001778">
    <property type="protein sequence ID" value="MCD7472112.1"/>
    <property type="molecule type" value="Genomic_DNA"/>
</dbReference>
<sequence>MIKINTDGSFMEQNGKVGISGVARDEDGNMIFAFLCQYNVIITMWLKLWQLDMLDNGEANMVADYLAKLATMLDTPLLAQDLNQLPNKALGLYFLNKRQLPSARL</sequence>
<dbReference type="Proteomes" id="UP000823775">
    <property type="component" value="Unassembled WGS sequence"/>
</dbReference>
<comment type="caution">
    <text evidence="1">The sequence shown here is derived from an EMBL/GenBank/DDBJ whole genome shotgun (WGS) entry which is preliminary data.</text>
</comment>
<organism evidence="1 2">
    <name type="scientific">Datura stramonium</name>
    <name type="common">Jimsonweed</name>
    <name type="synonym">Common thornapple</name>
    <dbReference type="NCBI Taxonomy" id="4076"/>
    <lineage>
        <taxon>Eukaryota</taxon>
        <taxon>Viridiplantae</taxon>
        <taxon>Streptophyta</taxon>
        <taxon>Embryophyta</taxon>
        <taxon>Tracheophyta</taxon>
        <taxon>Spermatophyta</taxon>
        <taxon>Magnoliopsida</taxon>
        <taxon>eudicotyledons</taxon>
        <taxon>Gunneridae</taxon>
        <taxon>Pentapetalae</taxon>
        <taxon>asterids</taxon>
        <taxon>lamiids</taxon>
        <taxon>Solanales</taxon>
        <taxon>Solanaceae</taxon>
        <taxon>Solanoideae</taxon>
        <taxon>Datureae</taxon>
        <taxon>Datura</taxon>
    </lineage>
</organism>
<keyword evidence="2" id="KW-1185">Reference proteome</keyword>
<evidence type="ECO:0008006" key="3">
    <source>
        <dbReference type="Google" id="ProtNLM"/>
    </source>
</evidence>
<proteinExistence type="predicted"/>
<accession>A0ABS8TNF2</accession>
<name>A0ABS8TNF2_DATST</name>
<reference evidence="1 2" key="1">
    <citation type="journal article" date="2021" name="BMC Genomics">
        <title>Datura genome reveals duplications of psychoactive alkaloid biosynthetic genes and high mutation rate following tissue culture.</title>
        <authorList>
            <person name="Rajewski A."/>
            <person name="Carter-House D."/>
            <person name="Stajich J."/>
            <person name="Litt A."/>
        </authorList>
    </citation>
    <scope>NUCLEOTIDE SEQUENCE [LARGE SCALE GENOMIC DNA]</scope>
    <source>
        <strain evidence="1">AR-01</strain>
    </source>
</reference>
<evidence type="ECO:0000313" key="2">
    <source>
        <dbReference type="Proteomes" id="UP000823775"/>
    </source>
</evidence>
<evidence type="ECO:0000313" key="1">
    <source>
        <dbReference type="EMBL" id="MCD7472112.1"/>
    </source>
</evidence>
<gene>
    <name evidence="1" type="ORF">HAX54_013052</name>
</gene>